<gene>
    <name evidence="3" type="ORF">A3B40_05070</name>
</gene>
<sequence>MDSLDTKKRIFAAHKLLTEKTTSKQKLESVKALIKGINPQVDTFLENSSKALTDLEKFQKGEIIELTVDHLPENSEEEKKRKKALLWFIRNWKSLNSEVERVKKEFEKGSQGVEQRIQSGGRILAFAKGSFGLITALAVVLVIGLSVFGGKKQEPDKISPSPSGLIPTSTTESTSSREKIKVIVFNGKQIPLTELTTGQGPECLNGSNETPHYHAKDHTSAQALDGSTVSDPGGCGFGKVKEVQVIEVE</sequence>
<organism evidence="3 4">
    <name type="scientific">Candidatus Roizmanbacteria bacterium RIFCSPLOWO2_01_FULL_37_16</name>
    <dbReference type="NCBI Taxonomy" id="1802058"/>
    <lineage>
        <taxon>Bacteria</taxon>
        <taxon>Candidatus Roizmaniibacteriota</taxon>
    </lineage>
</organism>
<keyword evidence="2" id="KW-1133">Transmembrane helix</keyword>
<proteinExistence type="predicted"/>
<dbReference type="AlphaFoldDB" id="A0A1F7IPK8"/>
<feature type="region of interest" description="Disordered" evidence="1">
    <location>
        <begin position="151"/>
        <end position="173"/>
    </location>
</feature>
<evidence type="ECO:0000313" key="3">
    <source>
        <dbReference type="EMBL" id="OGK45286.1"/>
    </source>
</evidence>
<comment type="caution">
    <text evidence="3">The sequence shown here is derived from an EMBL/GenBank/DDBJ whole genome shotgun (WGS) entry which is preliminary data.</text>
</comment>
<name>A0A1F7IPK8_9BACT</name>
<feature type="transmembrane region" description="Helical" evidence="2">
    <location>
        <begin position="125"/>
        <end position="148"/>
    </location>
</feature>
<reference evidence="3 4" key="1">
    <citation type="journal article" date="2016" name="Nat. Commun.">
        <title>Thousands of microbial genomes shed light on interconnected biogeochemical processes in an aquifer system.</title>
        <authorList>
            <person name="Anantharaman K."/>
            <person name="Brown C.T."/>
            <person name="Hug L.A."/>
            <person name="Sharon I."/>
            <person name="Castelle C.J."/>
            <person name="Probst A.J."/>
            <person name="Thomas B.C."/>
            <person name="Singh A."/>
            <person name="Wilkins M.J."/>
            <person name="Karaoz U."/>
            <person name="Brodie E.L."/>
            <person name="Williams K.H."/>
            <person name="Hubbard S.S."/>
            <person name="Banfield J.F."/>
        </authorList>
    </citation>
    <scope>NUCLEOTIDE SEQUENCE [LARGE SCALE GENOMIC DNA]</scope>
</reference>
<keyword evidence="2" id="KW-0472">Membrane</keyword>
<evidence type="ECO:0000256" key="2">
    <source>
        <dbReference type="SAM" id="Phobius"/>
    </source>
</evidence>
<protein>
    <submittedName>
        <fullName evidence="3">Uncharacterized protein</fullName>
    </submittedName>
</protein>
<dbReference type="EMBL" id="MGAI01000012">
    <property type="protein sequence ID" value="OGK45286.1"/>
    <property type="molecule type" value="Genomic_DNA"/>
</dbReference>
<evidence type="ECO:0000313" key="4">
    <source>
        <dbReference type="Proteomes" id="UP000178040"/>
    </source>
</evidence>
<accession>A0A1F7IPK8</accession>
<keyword evidence="2" id="KW-0812">Transmembrane</keyword>
<dbReference type="Proteomes" id="UP000178040">
    <property type="component" value="Unassembled WGS sequence"/>
</dbReference>
<evidence type="ECO:0000256" key="1">
    <source>
        <dbReference type="SAM" id="MobiDB-lite"/>
    </source>
</evidence>